<dbReference type="GO" id="GO:0020037">
    <property type="term" value="F:heme binding"/>
    <property type="evidence" value="ECO:0007669"/>
    <property type="project" value="TreeGrafter"/>
</dbReference>
<evidence type="ECO:0000256" key="11">
    <source>
        <dbReference type="ARBA" id="ARBA00023004"/>
    </source>
</evidence>
<dbReference type="GO" id="GO:0019646">
    <property type="term" value="P:aerobic electron transport chain"/>
    <property type="evidence" value="ECO:0007669"/>
    <property type="project" value="InterPro"/>
</dbReference>
<evidence type="ECO:0000256" key="2">
    <source>
        <dbReference type="ARBA" id="ARBA00009819"/>
    </source>
</evidence>
<dbReference type="GO" id="GO:0009055">
    <property type="term" value="F:electron transfer activity"/>
    <property type="evidence" value="ECO:0007669"/>
    <property type="project" value="UniProtKB-UniRule"/>
</dbReference>
<dbReference type="PANTHER" id="PTHR30365:SF0">
    <property type="entry name" value="CYTOCHROME BD-I UBIQUINOL OXIDASE SUBUNIT 1"/>
    <property type="match status" value="1"/>
</dbReference>
<keyword evidence="11 13" id="KW-0408">Iron</keyword>
<dbReference type="GO" id="GO:0016682">
    <property type="term" value="F:oxidoreductase activity, acting on diphenols and related substances as donors, oxygen as acceptor"/>
    <property type="evidence" value="ECO:0007669"/>
    <property type="project" value="TreeGrafter"/>
</dbReference>
<dbReference type="PIRSF" id="PIRSF006446">
    <property type="entry name" value="Cyt_quinol_oxidase_1"/>
    <property type="match status" value="1"/>
</dbReference>
<evidence type="ECO:0000256" key="3">
    <source>
        <dbReference type="ARBA" id="ARBA00022448"/>
    </source>
</evidence>
<keyword evidence="8 13" id="KW-0479">Metal-binding</keyword>
<feature type="transmembrane region" description="Helical" evidence="13">
    <location>
        <begin position="180"/>
        <end position="205"/>
    </location>
</feature>
<evidence type="ECO:0000256" key="4">
    <source>
        <dbReference type="ARBA" id="ARBA00022475"/>
    </source>
</evidence>
<dbReference type="Pfam" id="PF01654">
    <property type="entry name" value="Cyt_bd_oxida_I"/>
    <property type="match status" value="1"/>
</dbReference>
<keyword evidence="15" id="KW-1185">Reference proteome</keyword>
<dbReference type="GO" id="GO:0070069">
    <property type="term" value="C:cytochrome complex"/>
    <property type="evidence" value="ECO:0007669"/>
    <property type="project" value="UniProtKB-UniRule"/>
</dbReference>
<dbReference type="RefSeq" id="WP_209406651.1">
    <property type="nucleotide sequence ID" value="NZ_JAGIYQ010000010.1"/>
</dbReference>
<evidence type="ECO:0000256" key="6">
    <source>
        <dbReference type="ARBA" id="ARBA00022617"/>
    </source>
</evidence>
<keyword evidence="6 13" id="KW-0349">Heme</keyword>
<evidence type="ECO:0000256" key="12">
    <source>
        <dbReference type="ARBA" id="ARBA00023136"/>
    </source>
</evidence>
<feature type="transmembrane region" description="Helical" evidence="13">
    <location>
        <begin position="91"/>
        <end position="115"/>
    </location>
</feature>
<evidence type="ECO:0000256" key="5">
    <source>
        <dbReference type="ARBA" id="ARBA00022519"/>
    </source>
</evidence>
<dbReference type="GO" id="GO:0046872">
    <property type="term" value="F:metal ion binding"/>
    <property type="evidence" value="ECO:0007669"/>
    <property type="project" value="UniProtKB-UniRule"/>
</dbReference>
<reference evidence="14" key="1">
    <citation type="submission" date="2021-04" db="EMBL/GenBank/DDBJ databases">
        <title>Genome seq and assembly of Bacillus sp.</title>
        <authorList>
            <person name="Chhetri G."/>
        </authorList>
    </citation>
    <scope>NUCLEOTIDE SEQUENCE</scope>
    <source>
        <strain evidence="14">RG28</strain>
    </source>
</reference>
<feature type="transmembrane region" description="Helical" evidence="13">
    <location>
        <begin position="12"/>
        <end position="33"/>
    </location>
</feature>
<dbReference type="InterPro" id="IPR002585">
    <property type="entry name" value="Cyt-d_ubiquinol_oxidase_su_1"/>
</dbReference>
<keyword evidence="10 13" id="KW-1133">Transmembrane helix</keyword>
<dbReference type="AlphaFoldDB" id="A0A940NPB3"/>
<proteinExistence type="inferred from homology"/>
<feature type="transmembrane region" description="Helical" evidence="13">
    <location>
        <begin position="316"/>
        <end position="340"/>
    </location>
</feature>
<feature type="transmembrane region" description="Helical" evidence="13">
    <location>
        <begin position="402"/>
        <end position="425"/>
    </location>
</feature>
<organism evidence="14 15">
    <name type="scientific">Gottfriedia endophytica</name>
    <dbReference type="NCBI Taxonomy" id="2820819"/>
    <lineage>
        <taxon>Bacteria</taxon>
        <taxon>Bacillati</taxon>
        <taxon>Bacillota</taxon>
        <taxon>Bacilli</taxon>
        <taxon>Bacillales</taxon>
        <taxon>Bacillaceae</taxon>
        <taxon>Gottfriedia</taxon>
    </lineage>
</organism>
<dbReference type="EMBL" id="JAGIYQ010000010">
    <property type="protein sequence ID" value="MBP0726306.1"/>
    <property type="molecule type" value="Genomic_DNA"/>
</dbReference>
<dbReference type="GO" id="GO:0005886">
    <property type="term" value="C:plasma membrane"/>
    <property type="evidence" value="ECO:0007669"/>
    <property type="project" value="UniProtKB-SubCell"/>
</dbReference>
<keyword evidence="4 13" id="KW-1003">Cell membrane</keyword>
<evidence type="ECO:0000313" key="15">
    <source>
        <dbReference type="Proteomes" id="UP000682134"/>
    </source>
</evidence>
<feature type="transmembrane region" description="Helical" evidence="13">
    <location>
        <begin position="53"/>
        <end position="71"/>
    </location>
</feature>
<evidence type="ECO:0000256" key="8">
    <source>
        <dbReference type="ARBA" id="ARBA00022723"/>
    </source>
</evidence>
<feature type="transmembrane region" description="Helical" evidence="13">
    <location>
        <begin position="217"/>
        <end position="235"/>
    </location>
</feature>
<evidence type="ECO:0000256" key="1">
    <source>
        <dbReference type="ARBA" id="ARBA00004429"/>
    </source>
</evidence>
<evidence type="ECO:0000256" key="10">
    <source>
        <dbReference type="ARBA" id="ARBA00022989"/>
    </source>
</evidence>
<accession>A0A940NPB3</accession>
<feature type="transmembrane region" description="Helical" evidence="13">
    <location>
        <begin position="352"/>
        <end position="374"/>
    </location>
</feature>
<evidence type="ECO:0000256" key="13">
    <source>
        <dbReference type="PIRNR" id="PIRNR006446"/>
    </source>
</evidence>
<evidence type="ECO:0000256" key="9">
    <source>
        <dbReference type="ARBA" id="ARBA00022982"/>
    </source>
</evidence>
<comment type="subcellular location">
    <subcellularLocation>
        <location evidence="1">Cell inner membrane</location>
        <topology evidence="1">Multi-pass membrane protein</topology>
    </subcellularLocation>
    <subcellularLocation>
        <location evidence="13">Cell membrane</location>
    </subcellularLocation>
</comment>
<comment type="similarity">
    <text evidence="2 13">Belongs to the cytochrome ubiquinol oxidase subunit 1 family.</text>
</comment>
<dbReference type="Proteomes" id="UP000682134">
    <property type="component" value="Unassembled WGS sequence"/>
</dbReference>
<name>A0A940NPB3_9BACI</name>
<feature type="transmembrane region" description="Helical" evidence="13">
    <location>
        <begin position="127"/>
        <end position="145"/>
    </location>
</feature>
<comment type="caution">
    <text evidence="14">The sequence shown here is derived from an EMBL/GenBank/DDBJ whole genome shotgun (WGS) entry which is preliminary data.</text>
</comment>
<sequence>MDVLLLSRFQFAITIFYHFLFVPITLGLVILVACMETQYARTLNPLYKRMADFWGKIFSINFVLGVVTGLTMEFQFGTNWSEYSKYMGDIFGSPLAIEAFVAFFLESTFMGIWLFSKEKLSPKMRAFCIWMVALGTNISALWIITANGFMQHPVGYVIRNGRAEINDFGAIVTNPYAWHIFAHTVVGSFIAGAFLVLGISSYHLLRKKEVAFFQKSFKFALILAVLAATATPFIGHESGINAAKMQPAKAAAMEAVWDSTNSLPFNIIQIPEPGKEKNFEALSIPKIGSFLYTSNFNGHVTGLKDIPKNERPNVPLVFYSFRIMVVLGLFFLAITWIGMFLYRKGKLLNAKWFLRTMIWSIPLPIVAINVGWIVSEVGRQPWTVWGLMKTADSVSPISSSQIMFSLISLVLFYTILLVGELYLIVKFAKKGPALLEVAAEEGSTHVS</sequence>
<evidence type="ECO:0000256" key="7">
    <source>
        <dbReference type="ARBA" id="ARBA00022692"/>
    </source>
</evidence>
<protein>
    <submittedName>
        <fullName evidence="14">Cytochrome ubiquinol oxidase subunit I</fullName>
    </submittedName>
</protein>
<keyword evidence="3 13" id="KW-0813">Transport</keyword>
<gene>
    <name evidence="14" type="ORF">J5Y03_14185</name>
</gene>
<evidence type="ECO:0000313" key="14">
    <source>
        <dbReference type="EMBL" id="MBP0726306.1"/>
    </source>
</evidence>
<keyword evidence="9 13" id="KW-0249">Electron transport</keyword>
<keyword evidence="5" id="KW-0997">Cell inner membrane</keyword>
<keyword evidence="12 13" id="KW-0472">Membrane</keyword>
<keyword evidence="7 13" id="KW-0812">Transmembrane</keyword>
<dbReference type="PANTHER" id="PTHR30365">
    <property type="entry name" value="CYTOCHROME D UBIQUINOL OXIDASE"/>
    <property type="match status" value="1"/>
</dbReference>